<evidence type="ECO:0000256" key="2">
    <source>
        <dbReference type="ARBA" id="ARBA00010742"/>
    </source>
</evidence>
<evidence type="ECO:0000313" key="6">
    <source>
        <dbReference type="Proteomes" id="UP001065322"/>
    </source>
</evidence>
<keyword evidence="6" id="KW-1185">Reference proteome</keyword>
<evidence type="ECO:0000256" key="4">
    <source>
        <dbReference type="SAM" id="MobiDB-lite"/>
    </source>
</evidence>
<evidence type="ECO:0000256" key="1">
    <source>
        <dbReference type="ARBA" id="ARBA00004418"/>
    </source>
</evidence>
<dbReference type="EMBL" id="CP054475">
    <property type="protein sequence ID" value="UXD89208.1"/>
    <property type="molecule type" value="Genomic_DNA"/>
</dbReference>
<keyword evidence="3" id="KW-0732">Signal</keyword>
<proteinExistence type="inferred from homology"/>
<comment type="similarity">
    <text evidence="2">Belongs to the bacterial solute-binding protein SsuA/TauA family.</text>
</comment>
<dbReference type="Proteomes" id="UP001065322">
    <property type="component" value="Chromosome"/>
</dbReference>
<evidence type="ECO:0000256" key="3">
    <source>
        <dbReference type="ARBA" id="ARBA00022729"/>
    </source>
</evidence>
<dbReference type="PANTHER" id="PTHR30024">
    <property type="entry name" value="ALIPHATIC SULFONATES-BINDING PROTEIN-RELATED"/>
    <property type="match status" value="1"/>
</dbReference>
<sequence>MRVGTNVWPGYEPLYLAREQGFYNHHIKLVELPSASDVIDALRMGHLEGGALTLDEVLSLIQEGQDLVVVLVFNISAGADMLMAHPDIQTLSDLRGKTIALETTAVGALMLKNAMDFAGLPDGSLRIRHMNLSDQLRAYQSGKIDAMITYEPFSSELARAGARILFDSSAIKGQIVDVLAVRRTVLEKQPQHVRELIDGYMQARQLMQTSPQAAFAIMNQRLRLPDEQVGAMFDGLELPDTEENRRLLNGKRSPLSRTAEGLAQLMVKQKLMPAPPPLKQLTDPRFLPESS</sequence>
<dbReference type="Pfam" id="PF13379">
    <property type="entry name" value="NMT1_2"/>
    <property type="match status" value="1"/>
</dbReference>
<reference evidence="6" key="1">
    <citation type="submission" date="2020-06" db="EMBL/GenBank/DDBJ databases">
        <title>Thalassolituus marinus alknpb1M-1, a hydrocarbon-degrading bacterium isolated from the deep-sea overlying water using an in-situ strategy from the South China Sea basin.</title>
        <authorList>
            <person name="Dong C."/>
            <person name="Chen Y."/>
            <person name="Shao Z."/>
        </authorList>
    </citation>
    <scope>NUCLEOTIDE SEQUENCE [LARGE SCALE GENOMIC DNA]</scope>
    <source>
        <strain evidence="6">alknpb1M-1</strain>
    </source>
</reference>
<organism evidence="5 6">
    <name type="scientific">Thalassolituus hydrocarboniclasticus</name>
    <dbReference type="NCBI Taxonomy" id="2742796"/>
    <lineage>
        <taxon>Bacteria</taxon>
        <taxon>Pseudomonadati</taxon>
        <taxon>Pseudomonadota</taxon>
        <taxon>Gammaproteobacteria</taxon>
        <taxon>Oceanospirillales</taxon>
        <taxon>Oceanospirillaceae</taxon>
        <taxon>Thalassolituus</taxon>
    </lineage>
</organism>
<dbReference type="Gene3D" id="3.40.190.10">
    <property type="entry name" value="Periplasmic binding protein-like II"/>
    <property type="match status" value="2"/>
</dbReference>
<feature type="region of interest" description="Disordered" evidence="4">
    <location>
        <begin position="271"/>
        <end position="291"/>
    </location>
</feature>
<accession>A0ABY6AF92</accession>
<name>A0ABY6AF92_9GAMM</name>
<dbReference type="RefSeq" id="WP_260997878.1">
    <property type="nucleotide sequence ID" value="NZ_CP054475.1"/>
</dbReference>
<dbReference type="SUPFAM" id="SSF53850">
    <property type="entry name" value="Periplasmic binding protein-like II"/>
    <property type="match status" value="1"/>
</dbReference>
<evidence type="ECO:0000313" key="5">
    <source>
        <dbReference type="EMBL" id="UXD89208.1"/>
    </source>
</evidence>
<dbReference type="PANTHER" id="PTHR30024:SF47">
    <property type="entry name" value="TAURINE-BINDING PERIPLASMIC PROTEIN"/>
    <property type="match status" value="1"/>
</dbReference>
<protein>
    <submittedName>
        <fullName evidence="5">ABC transporter substrate-binding protein</fullName>
    </submittedName>
</protein>
<comment type="subcellular location">
    <subcellularLocation>
        <location evidence="1">Periplasm</location>
    </subcellularLocation>
</comment>
<gene>
    <name evidence="5" type="ORF">HUF19_17985</name>
</gene>